<keyword evidence="1" id="KW-0010">Activator</keyword>
<dbReference type="RefSeq" id="WP_061518840.1">
    <property type="nucleotide sequence ID" value="NZ_JRUE01000168.1"/>
</dbReference>
<dbReference type="EMBL" id="JRUE01000168">
    <property type="protein sequence ID" value="KXZ68191.1"/>
    <property type="molecule type" value="Genomic_DNA"/>
</dbReference>
<name>A0A150HNU7_9GAMM</name>
<dbReference type="GO" id="GO:0003677">
    <property type="term" value="F:DNA binding"/>
    <property type="evidence" value="ECO:0007669"/>
    <property type="project" value="InterPro"/>
</dbReference>
<feature type="domain" description="Ada DNA repair metal-binding" evidence="2">
    <location>
        <begin position="23"/>
        <end position="68"/>
    </location>
</feature>
<protein>
    <recommendedName>
        <fullName evidence="2">Ada DNA repair metal-binding domain-containing protein</fullName>
    </recommendedName>
</protein>
<evidence type="ECO:0000313" key="4">
    <source>
        <dbReference type="Proteomes" id="UP000075680"/>
    </source>
</evidence>
<dbReference type="PATRIC" id="fig|52133.18.peg.1913"/>
<reference evidence="3 4" key="1">
    <citation type="journal article" date="2016" name="Sci. Rep.">
        <title>Genomic and phenotypic characterization of the species Acinetobacter venetianus.</title>
        <authorList>
            <person name="Fondi M."/>
            <person name="Maida I."/>
            <person name="Perrin E."/>
            <person name="Orlandini V."/>
            <person name="La Torre L."/>
            <person name="Bosi E."/>
            <person name="Negroni A."/>
            <person name="Zanaroli G."/>
            <person name="Fava F."/>
            <person name="Decorosi F."/>
            <person name="Giovannetti L."/>
            <person name="Viti C."/>
            <person name="Vaneechoutte M."/>
            <person name="Dijkshoorn L."/>
            <person name="Fani R."/>
        </authorList>
    </citation>
    <scope>NUCLEOTIDE SEQUENCE [LARGE SCALE GENOMIC DNA]</scope>
    <source>
        <strain evidence="3 4">LUH5627</strain>
    </source>
</reference>
<dbReference type="GO" id="GO:0008270">
    <property type="term" value="F:zinc ion binding"/>
    <property type="evidence" value="ECO:0007669"/>
    <property type="project" value="InterPro"/>
</dbReference>
<dbReference type="Gene3D" id="3.40.10.10">
    <property type="entry name" value="DNA Methylphosphotriester Repair Domain"/>
    <property type="match status" value="1"/>
</dbReference>
<evidence type="ECO:0000256" key="1">
    <source>
        <dbReference type="ARBA" id="ARBA00023159"/>
    </source>
</evidence>
<sequence length="81" mass="9635">MWQHIDLEQSDLRQKLKRGEIHFAGNRQLKIYGTLTCHSGKRMMKMNRVFFTDESEALMQGYRPCGHCMKTAYKKWKNAII</sequence>
<dbReference type="GO" id="GO:0008168">
    <property type="term" value="F:methyltransferase activity"/>
    <property type="evidence" value="ECO:0007669"/>
    <property type="project" value="InterPro"/>
</dbReference>
<evidence type="ECO:0000313" key="3">
    <source>
        <dbReference type="EMBL" id="KXZ68191.1"/>
    </source>
</evidence>
<comment type="caution">
    <text evidence="3">The sequence shown here is derived from an EMBL/GenBank/DDBJ whole genome shotgun (WGS) entry which is preliminary data.</text>
</comment>
<dbReference type="AlphaFoldDB" id="A0A150HNU7"/>
<dbReference type="InterPro" id="IPR035451">
    <property type="entry name" value="Ada-like_dom_sf"/>
</dbReference>
<dbReference type="Pfam" id="PF02805">
    <property type="entry name" value="Ada_Zn_binding"/>
    <property type="match status" value="1"/>
</dbReference>
<evidence type="ECO:0000259" key="2">
    <source>
        <dbReference type="Pfam" id="PF02805"/>
    </source>
</evidence>
<dbReference type="Proteomes" id="UP000075680">
    <property type="component" value="Unassembled WGS sequence"/>
</dbReference>
<dbReference type="InterPro" id="IPR004026">
    <property type="entry name" value="Ada_DNA_repair_Zn-bd"/>
</dbReference>
<organism evidence="3 4">
    <name type="scientific">Acinetobacter venetianus</name>
    <dbReference type="NCBI Taxonomy" id="52133"/>
    <lineage>
        <taxon>Bacteria</taxon>
        <taxon>Pseudomonadati</taxon>
        <taxon>Pseudomonadota</taxon>
        <taxon>Gammaproteobacteria</taxon>
        <taxon>Moraxellales</taxon>
        <taxon>Moraxellaceae</taxon>
        <taxon>Acinetobacter</taxon>
    </lineage>
</organism>
<proteinExistence type="predicted"/>
<dbReference type="GO" id="GO:0006281">
    <property type="term" value="P:DNA repair"/>
    <property type="evidence" value="ECO:0007669"/>
    <property type="project" value="InterPro"/>
</dbReference>
<dbReference type="SUPFAM" id="SSF57884">
    <property type="entry name" value="Ada DNA repair protein, N-terminal domain (N-Ada 10)"/>
    <property type="match status" value="1"/>
</dbReference>
<dbReference type="GO" id="GO:0006355">
    <property type="term" value="P:regulation of DNA-templated transcription"/>
    <property type="evidence" value="ECO:0007669"/>
    <property type="project" value="InterPro"/>
</dbReference>
<accession>A0A150HNU7</accession>
<gene>
    <name evidence="3" type="ORF">AVENLUH5627_01836</name>
</gene>